<dbReference type="Gene3D" id="2.60.40.10">
    <property type="entry name" value="Immunoglobulins"/>
    <property type="match status" value="1"/>
</dbReference>
<feature type="chain" id="PRO_5009128568" description="DUF1223 domain-containing protein" evidence="1">
    <location>
        <begin position="23"/>
        <end position="258"/>
    </location>
</feature>
<feature type="signal peptide" evidence="1">
    <location>
        <begin position="1"/>
        <end position="22"/>
    </location>
</feature>
<accession>A0A1E3GQS9</accession>
<evidence type="ECO:0000313" key="2">
    <source>
        <dbReference type="EMBL" id="ODN66377.1"/>
    </source>
</evidence>
<dbReference type="AlphaFoldDB" id="A0A1E3GQS9"/>
<name>A0A1E3GQS9_9GAMM</name>
<organism evidence="2 3">
    <name type="scientific">Methylophaga muralis</name>
    <dbReference type="NCBI Taxonomy" id="291169"/>
    <lineage>
        <taxon>Bacteria</taxon>
        <taxon>Pseudomonadati</taxon>
        <taxon>Pseudomonadota</taxon>
        <taxon>Gammaproteobacteria</taxon>
        <taxon>Thiotrichales</taxon>
        <taxon>Piscirickettsiaceae</taxon>
        <taxon>Methylophaga</taxon>
    </lineage>
</organism>
<evidence type="ECO:0000256" key="1">
    <source>
        <dbReference type="SAM" id="SignalP"/>
    </source>
</evidence>
<dbReference type="EMBL" id="MCRI01000021">
    <property type="protein sequence ID" value="ODN66377.1"/>
    <property type="molecule type" value="Genomic_DNA"/>
</dbReference>
<dbReference type="InterPro" id="IPR010634">
    <property type="entry name" value="DUF1223"/>
</dbReference>
<dbReference type="Proteomes" id="UP000094379">
    <property type="component" value="Unassembled WGS sequence"/>
</dbReference>
<dbReference type="Pfam" id="PF06764">
    <property type="entry name" value="DUF1223"/>
    <property type="match status" value="1"/>
</dbReference>
<dbReference type="STRING" id="291169.A9E74_01944"/>
<dbReference type="PANTHER" id="PTHR36057">
    <property type="match status" value="1"/>
</dbReference>
<dbReference type="SUPFAM" id="SSF52833">
    <property type="entry name" value="Thioredoxin-like"/>
    <property type="match status" value="1"/>
</dbReference>
<reference evidence="2 3" key="1">
    <citation type="submission" date="2016-07" db="EMBL/GenBank/DDBJ databases">
        <title>Draft Genome Sequence of Methylophaga muralis Bur 1.</title>
        <authorList>
            <person name="Vasilenko O.V."/>
            <person name="Doronina N.V."/>
            <person name="Shmareva M.N."/>
            <person name="Tarlachkov S.V."/>
            <person name="Mustakhimov I."/>
            <person name="Trotsenko Y.A."/>
        </authorList>
    </citation>
    <scope>NUCLEOTIDE SEQUENCE [LARGE SCALE GENOMIC DNA]</scope>
    <source>
        <strain evidence="2 3">Bur 1</strain>
    </source>
</reference>
<dbReference type="RefSeq" id="WP_069296368.1">
    <property type="nucleotide sequence ID" value="NZ_MCRI01000021.1"/>
</dbReference>
<sequence>MKLSVDKLFWLTLVLLPLTAHAERWHAVSDPKHTAVLELFTSEGCGSCPPAERWLYQQQQNNTELNYIVLGFHIDYLNDQKGWVDAFAKPAFSERQKQLALLNRYQTIYTPEFVLSGESLPNWRENLQEAVSFLNEFDAQAKIRLSAYRIDDALMIDSRSQVTGDENRQHSKLYIAIIEDDVSSKVLGGDNAGKTFNHQNLVREWLGPFALETSGETFIEHQVKLMPEWQQDKLKLVALIQNLSDGYILQAVELPLTQ</sequence>
<evidence type="ECO:0000313" key="3">
    <source>
        <dbReference type="Proteomes" id="UP000094379"/>
    </source>
</evidence>
<keyword evidence="1" id="KW-0732">Signal</keyword>
<gene>
    <name evidence="2" type="ORF">A9E74_01944</name>
</gene>
<dbReference type="InterPro" id="IPR013783">
    <property type="entry name" value="Ig-like_fold"/>
</dbReference>
<protein>
    <recommendedName>
        <fullName evidence="4">DUF1223 domain-containing protein</fullName>
    </recommendedName>
</protein>
<evidence type="ECO:0008006" key="4">
    <source>
        <dbReference type="Google" id="ProtNLM"/>
    </source>
</evidence>
<dbReference type="InterPro" id="IPR036249">
    <property type="entry name" value="Thioredoxin-like_sf"/>
</dbReference>
<proteinExistence type="predicted"/>
<dbReference type="PATRIC" id="fig|291169.3.peg.1952"/>
<keyword evidence="3" id="KW-1185">Reference proteome</keyword>
<dbReference type="PANTHER" id="PTHR36057:SF1">
    <property type="entry name" value="LIPOPROTEIN LIPID ATTACHMENT SITE-LIKE PROTEIN, PUTATIVE (DUF1223)-RELATED"/>
    <property type="match status" value="1"/>
</dbReference>
<comment type="caution">
    <text evidence="2">The sequence shown here is derived from an EMBL/GenBank/DDBJ whole genome shotgun (WGS) entry which is preliminary data.</text>
</comment>